<proteinExistence type="predicted"/>
<keyword evidence="1" id="KW-1133">Transmembrane helix</keyword>
<accession>A0A1G6QZ12</accession>
<reference evidence="2 3" key="1">
    <citation type="submission" date="2016-10" db="EMBL/GenBank/DDBJ databases">
        <authorList>
            <person name="de Groot N.N."/>
        </authorList>
    </citation>
    <scope>NUCLEOTIDE SEQUENCE [LARGE SCALE GENOMIC DNA]</scope>
    <source>
        <strain evidence="2 3">R5</strain>
    </source>
</reference>
<dbReference type="EMBL" id="FMZW01000006">
    <property type="protein sequence ID" value="SDC97501.1"/>
    <property type="molecule type" value="Genomic_DNA"/>
</dbReference>
<evidence type="ECO:0000256" key="1">
    <source>
        <dbReference type="SAM" id="Phobius"/>
    </source>
</evidence>
<feature type="transmembrane region" description="Helical" evidence="1">
    <location>
        <begin position="51"/>
        <end position="74"/>
    </location>
</feature>
<keyword evidence="1" id="KW-0812">Transmembrane</keyword>
<dbReference type="Proteomes" id="UP000199245">
    <property type="component" value="Unassembled WGS sequence"/>
</dbReference>
<gene>
    <name evidence="2" type="ORF">SAMN05216337_1006172</name>
</gene>
<keyword evidence="1" id="KW-0472">Membrane</keyword>
<protein>
    <submittedName>
        <fullName evidence="2">Uncharacterized protein</fullName>
    </submittedName>
</protein>
<dbReference type="AlphaFoldDB" id="A0A1G6QZ12"/>
<dbReference type="RefSeq" id="WP_143029511.1">
    <property type="nucleotide sequence ID" value="NZ_FMZW01000006.1"/>
</dbReference>
<name>A0A1G6QZ12_9BRAD</name>
<organism evidence="2 3">
    <name type="scientific">Bradyrhizobium brasilense</name>
    <dbReference type="NCBI Taxonomy" id="1419277"/>
    <lineage>
        <taxon>Bacteria</taxon>
        <taxon>Pseudomonadati</taxon>
        <taxon>Pseudomonadota</taxon>
        <taxon>Alphaproteobacteria</taxon>
        <taxon>Hyphomicrobiales</taxon>
        <taxon>Nitrobacteraceae</taxon>
        <taxon>Bradyrhizobium</taxon>
    </lineage>
</organism>
<sequence length="150" mass="16348">MSTSNANAGQAGSFLDWNMRPWLALVSVPFGSPMTDSPGTSYERSDVDPVLVGWLALGLGLFIVATPLLMPFAFSRSIDRGNPAARPALSAEAPPLALDPAAELRRHREADRQFADSYGWIDRGRGVVRIPVRRAMERLLETGLPGWSSR</sequence>
<evidence type="ECO:0000313" key="2">
    <source>
        <dbReference type="EMBL" id="SDC97501.1"/>
    </source>
</evidence>
<evidence type="ECO:0000313" key="3">
    <source>
        <dbReference type="Proteomes" id="UP000199245"/>
    </source>
</evidence>